<dbReference type="EMBL" id="JADLQX010000010">
    <property type="protein sequence ID" value="MBF6298899.1"/>
    <property type="molecule type" value="Genomic_DNA"/>
</dbReference>
<reference evidence="3 4" key="1">
    <citation type="submission" date="2020-10" db="EMBL/GenBank/DDBJ databases">
        <title>Identification of Nocardia species via Next-generation sequencing and recognition of intraspecies genetic diversity.</title>
        <authorList>
            <person name="Li P."/>
            <person name="Li P."/>
            <person name="Lu B."/>
        </authorList>
    </citation>
    <scope>NUCLEOTIDE SEQUENCE [LARGE SCALE GENOMIC DNA]</scope>
    <source>
        <strain evidence="3 4">BJ06-0157</strain>
    </source>
</reference>
<protein>
    <submittedName>
        <fullName evidence="3">Two pore domain potassium channel family protein</fullName>
    </submittedName>
</protein>
<feature type="transmembrane region" description="Helical" evidence="1">
    <location>
        <begin position="46"/>
        <end position="67"/>
    </location>
</feature>
<dbReference type="Pfam" id="PF07885">
    <property type="entry name" value="Ion_trans_2"/>
    <property type="match status" value="1"/>
</dbReference>
<accession>A0ABS0CQK1</accession>
<keyword evidence="1" id="KW-0472">Membrane</keyword>
<dbReference type="Gene3D" id="1.10.287.70">
    <property type="match status" value="1"/>
</dbReference>
<feature type="transmembrane region" description="Helical" evidence="1">
    <location>
        <begin position="22"/>
        <end position="40"/>
    </location>
</feature>
<evidence type="ECO:0000313" key="4">
    <source>
        <dbReference type="Proteomes" id="UP000702209"/>
    </source>
</evidence>
<feature type="transmembrane region" description="Helical" evidence="1">
    <location>
        <begin position="146"/>
        <end position="167"/>
    </location>
</feature>
<evidence type="ECO:0000259" key="2">
    <source>
        <dbReference type="Pfam" id="PF07885"/>
    </source>
</evidence>
<keyword evidence="3" id="KW-0406">Ion transport</keyword>
<feature type="transmembrane region" description="Helical" evidence="1">
    <location>
        <begin position="79"/>
        <end position="101"/>
    </location>
</feature>
<evidence type="ECO:0000313" key="3">
    <source>
        <dbReference type="EMBL" id="MBF6298899.1"/>
    </source>
</evidence>
<keyword evidence="1" id="KW-0812">Transmembrane</keyword>
<evidence type="ECO:0000256" key="1">
    <source>
        <dbReference type="SAM" id="Phobius"/>
    </source>
</evidence>
<gene>
    <name evidence="3" type="ORF">IU459_15300</name>
</gene>
<keyword evidence="3" id="KW-0813">Transport</keyword>
<dbReference type="GO" id="GO:0034220">
    <property type="term" value="P:monoatomic ion transmembrane transport"/>
    <property type="evidence" value="ECO:0007669"/>
    <property type="project" value="UniProtKB-KW"/>
</dbReference>
<organism evidence="3 4">
    <name type="scientific">Nocardia amamiensis</name>
    <dbReference type="NCBI Taxonomy" id="404578"/>
    <lineage>
        <taxon>Bacteria</taxon>
        <taxon>Bacillati</taxon>
        <taxon>Actinomycetota</taxon>
        <taxon>Actinomycetes</taxon>
        <taxon>Mycobacteriales</taxon>
        <taxon>Nocardiaceae</taxon>
        <taxon>Nocardia</taxon>
    </lineage>
</organism>
<keyword evidence="3" id="KW-0407">Ion channel</keyword>
<comment type="caution">
    <text evidence="3">The sequence shown here is derived from an EMBL/GenBank/DDBJ whole genome shotgun (WGS) entry which is preliminary data.</text>
</comment>
<feature type="domain" description="Potassium channel" evidence="2">
    <location>
        <begin position="92"/>
        <end position="166"/>
    </location>
</feature>
<dbReference type="SUPFAM" id="SSF81324">
    <property type="entry name" value="Voltage-gated potassium channels"/>
    <property type="match status" value="1"/>
</dbReference>
<keyword evidence="4" id="KW-1185">Reference proteome</keyword>
<name>A0ABS0CQK1_9NOCA</name>
<dbReference type="InterPro" id="IPR013099">
    <property type="entry name" value="K_chnl_dom"/>
</dbReference>
<feature type="transmembrane region" description="Helical" evidence="1">
    <location>
        <begin position="121"/>
        <end position="139"/>
    </location>
</feature>
<dbReference type="Proteomes" id="UP000702209">
    <property type="component" value="Unassembled WGS sequence"/>
</dbReference>
<keyword evidence="1" id="KW-1133">Transmembrane helix</keyword>
<sequence>MSTANGSHSGSAGDRRWVLRRALLPPTITITALLLAYFSLPFTRISGMHTLLILLLGLVAVCAVGAWQIRQVLRAVDPVAQALQALAATFGLYLVGYATVYAVLSDAAPGDFSEPLTRLDALYFCATVFTTVGFGDIVATSQTSRAVVLSQMLANLVLIGLVLRLLILSVRLRREQLHRSHPFSTGNSEEK</sequence>
<proteinExistence type="predicted"/>
<dbReference type="RefSeq" id="WP_195130190.1">
    <property type="nucleotide sequence ID" value="NZ_JADLQX010000010.1"/>
</dbReference>